<keyword evidence="1" id="KW-0175">Coiled coil</keyword>
<dbReference type="GO" id="GO:0005684">
    <property type="term" value="C:U2-type spliceosomal complex"/>
    <property type="evidence" value="ECO:0007669"/>
    <property type="project" value="TreeGrafter"/>
</dbReference>
<evidence type="ECO:0000313" key="4">
    <source>
        <dbReference type="Proteomes" id="UP000789831"/>
    </source>
</evidence>
<dbReference type="Pfam" id="PF08315">
    <property type="entry name" value="cwf18"/>
    <property type="match status" value="1"/>
</dbReference>
<organism evidence="3 4">
    <name type="scientific">Ambispora gerdemannii</name>
    <dbReference type="NCBI Taxonomy" id="144530"/>
    <lineage>
        <taxon>Eukaryota</taxon>
        <taxon>Fungi</taxon>
        <taxon>Fungi incertae sedis</taxon>
        <taxon>Mucoromycota</taxon>
        <taxon>Glomeromycotina</taxon>
        <taxon>Glomeromycetes</taxon>
        <taxon>Archaeosporales</taxon>
        <taxon>Ambisporaceae</taxon>
        <taxon>Ambispora</taxon>
    </lineage>
</organism>
<gene>
    <name evidence="3" type="ORF">AGERDE_LOCUS3300</name>
</gene>
<keyword evidence="4" id="KW-1185">Reference proteome</keyword>
<name>A0A9N8WA90_9GLOM</name>
<dbReference type="Proteomes" id="UP000789831">
    <property type="component" value="Unassembled WGS sequence"/>
</dbReference>
<evidence type="ECO:0000256" key="2">
    <source>
        <dbReference type="SAM" id="MobiDB-lite"/>
    </source>
</evidence>
<dbReference type="PANTHER" id="PTHR31551">
    <property type="entry name" value="PRE-MRNA-SPLICING FACTOR CWF18"/>
    <property type="match status" value="1"/>
</dbReference>
<dbReference type="OrthoDB" id="10261348at2759"/>
<proteinExistence type="predicted"/>
<evidence type="ECO:0000256" key="1">
    <source>
        <dbReference type="SAM" id="Coils"/>
    </source>
</evidence>
<evidence type="ECO:0000313" key="3">
    <source>
        <dbReference type="EMBL" id="CAG8482280.1"/>
    </source>
</evidence>
<reference evidence="3" key="1">
    <citation type="submission" date="2021-06" db="EMBL/GenBank/DDBJ databases">
        <authorList>
            <person name="Kallberg Y."/>
            <person name="Tangrot J."/>
            <person name="Rosling A."/>
        </authorList>
    </citation>
    <scope>NUCLEOTIDE SEQUENCE</scope>
    <source>
        <strain evidence="3">MT106</strain>
    </source>
</reference>
<feature type="region of interest" description="Disordered" evidence="2">
    <location>
        <begin position="128"/>
        <end position="157"/>
    </location>
</feature>
<dbReference type="AlphaFoldDB" id="A0A9N8WA90"/>
<comment type="caution">
    <text evidence="3">The sequence shown here is derived from an EMBL/GenBank/DDBJ whole genome shotgun (WGS) entry which is preliminary data.</text>
</comment>
<accession>A0A9N8WA90</accession>
<dbReference type="GO" id="GO:0071014">
    <property type="term" value="C:post-mRNA release spliceosomal complex"/>
    <property type="evidence" value="ECO:0007669"/>
    <property type="project" value="TreeGrafter"/>
</dbReference>
<dbReference type="InterPro" id="IPR013169">
    <property type="entry name" value="mRNA_splic_Cwf18-like"/>
</dbReference>
<protein>
    <submittedName>
        <fullName evidence="3">5134_t:CDS:1</fullName>
    </submittedName>
</protein>
<dbReference type="PANTHER" id="PTHR31551:SF1">
    <property type="entry name" value="COILED-COIL DOMAIN-CONTAINING PROTEIN 12"/>
    <property type="match status" value="1"/>
</dbReference>
<sequence length="157" mass="17781">MEEASRARKERLAALKKRKIEASETITDSIEGELNDEGDIKEQSKINIATSMDVDETVEKQVEKLTREVAKEEEAKRAEEVDLFNLAPKKPNWDLKRDVEKKLAKLDKKTQVAIAQLIRIRLQDETDAKTDLADAVNSQDKQRQQGGKDDSGDDDSE</sequence>
<feature type="compositionally biased region" description="Basic and acidic residues" evidence="2">
    <location>
        <begin position="140"/>
        <end position="150"/>
    </location>
</feature>
<dbReference type="EMBL" id="CAJVPL010000315">
    <property type="protein sequence ID" value="CAG8482280.1"/>
    <property type="molecule type" value="Genomic_DNA"/>
</dbReference>
<feature type="coiled-coil region" evidence="1">
    <location>
        <begin position="55"/>
        <end position="82"/>
    </location>
</feature>